<accession>A0A1D9FUG9</accession>
<evidence type="ECO:0000313" key="2">
    <source>
        <dbReference type="Proteomes" id="UP000176944"/>
    </source>
</evidence>
<proteinExistence type="predicted"/>
<reference evidence="2" key="1">
    <citation type="submission" date="2016-10" db="EMBL/GenBank/DDBJ databases">
        <title>Comparative genomics uncovers the prolific and rare metabolic potential of the cyanobacterial genus Moorea.</title>
        <authorList>
            <person name="Leao T."/>
            <person name="Castelao G."/>
            <person name="Korobeynikov A."/>
            <person name="Monroe E.A."/>
            <person name="Podell S."/>
            <person name="Glukhov E."/>
            <person name="Allen E."/>
            <person name="Gerwick W.H."/>
            <person name="Gerwick L."/>
        </authorList>
    </citation>
    <scope>NUCLEOTIDE SEQUENCE [LARGE SCALE GENOMIC DNA]</scope>
    <source>
        <strain evidence="2">JHB</strain>
    </source>
</reference>
<name>A0A1D9FUG9_MOOP1</name>
<gene>
    <name evidence="1" type="ORF">BJP36_01820</name>
</gene>
<dbReference type="EMBL" id="CP017708">
    <property type="protein sequence ID" value="AOY78820.1"/>
    <property type="molecule type" value="Genomic_DNA"/>
</dbReference>
<evidence type="ECO:0000313" key="1">
    <source>
        <dbReference type="EMBL" id="AOY78820.1"/>
    </source>
</evidence>
<dbReference type="AlphaFoldDB" id="A0A1D9FUG9"/>
<sequence>MRYKQLFELSILHDYYRDKVCPDLSVEPTPECSRVLRGHRLIVKNKVNGIVVIAPVYSENSENSENSEQKPWVELADNLQFTFILKLKNQDFIDFTDIDWKPVDNVSYHFSNENNNENKASDLDIIHTQWCYIKVPRVETIFGIVDIYNNSSMSKDLNQGSDYKITFNAKKQPWYYYLVTDQLTNGDEFLIEDKDPTRKPEIKFTRSTSADAKETDPIFSALNQQFPQSQQYCFKSDSEIACQEAGRQNIQLLIKKKNELGDPSVWIDHLPNPPNHNGIQVINALKYL</sequence>
<dbReference type="Proteomes" id="UP000176944">
    <property type="component" value="Chromosome"/>
</dbReference>
<protein>
    <submittedName>
        <fullName evidence="1">Uncharacterized protein</fullName>
    </submittedName>
</protein>
<organism evidence="1 2">
    <name type="scientific">Moorena producens (strain JHB)</name>
    <dbReference type="NCBI Taxonomy" id="1454205"/>
    <lineage>
        <taxon>Bacteria</taxon>
        <taxon>Bacillati</taxon>
        <taxon>Cyanobacteriota</taxon>
        <taxon>Cyanophyceae</taxon>
        <taxon>Coleofasciculales</taxon>
        <taxon>Coleofasciculaceae</taxon>
        <taxon>Moorena</taxon>
    </lineage>
</organism>